<dbReference type="InterPro" id="IPR008201">
    <property type="entry name" value="HepT-like"/>
</dbReference>
<dbReference type="eggNOG" id="COG2361">
    <property type="taxonomic scope" value="Bacteria"/>
</dbReference>
<dbReference type="HOGENOM" id="CLU_142825_3_2_5"/>
<evidence type="ECO:0008006" key="7">
    <source>
        <dbReference type="Google" id="ProtNLM"/>
    </source>
</evidence>
<protein>
    <recommendedName>
        <fullName evidence="7">DUF86 domain-containing protein</fullName>
    </recommendedName>
</protein>
<dbReference type="KEGG" id="cak:Caul_1179"/>
<keyword evidence="2" id="KW-1277">Toxin-antitoxin system</keyword>
<keyword evidence="3" id="KW-0540">Nuclease</keyword>
<evidence type="ECO:0000313" key="6">
    <source>
        <dbReference type="EMBL" id="ABZ70309.1"/>
    </source>
</evidence>
<keyword evidence="1" id="KW-0597">Phosphoprotein</keyword>
<organism evidence="6">
    <name type="scientific">Caulobacter sp. (strain K31)</name>
    <dbReference type="NCBI Taxonomy" id="366602"/>
    <lineage>
        <taxon>Bacteria</taxon>
        <taxon>Pseudomonadati</taxon>
        <taxon>Pseudomonadota</taxon>
        <taxon>Alphaproteobacteria</taxon>
        <taxon>Caulobacterales</taxon>
        <taxon>Caulobacteraceae</taxon>
        <taxon>Caulobacter</taxon>
    </lineage>
</organism>
<dbReference type="GO" id="GO:0000166">
    <property type="term" value="F:nucleotide binding"/>
    <property type="evidence" value="ECO:0007669"/>
    <property type="project" value="UniProtKB-KW"/>
</dbReference>
<dbReference type="STRING" id="366602.Caul_1179"/>
<proteinExistence type="predicted"/>
<dbReference type="InterPro" id="IPR051813">
    <property type="entry name" value="HepT_RNase_toxin"/>
</dbReference>
<evidence type="ECO:0000256" key="2">
    <source>
        <dbReference type="ARBA" id="ARBA00022649"/>
    </source>
</evidence>
<evidence type="ECO:0000256" key="1">
    <source>
        <dbReference type="ARBA" id="ARBA00022553"/>
    </source>
</evidence>
<evidence type="ECO:0000256" key="4">
    <source>
        <dbReference type="ARBA" id="ARBA00022741"/>
    </source>
</evidence>
<evidence type="ECO:0000256" key="3">
    <source>
        <dbReference type="ARBA" id="ARBA00022722"/>
    </source>
</evidence>
<dbReference type="PANTHER" id="PTHR34139">
    <property type="entry name" value="UPF0331 PROTEIN MJ0127"/>
    <property type="match status" value="1"/>
</dbReference>
<keyword evidence="4" id="KW-0547">Nucleotide-binding</keyword>
<dbReference type="Pfam" id="PF01934">
    <property type="entry name" value="HepT-like"/>
    <property type="match status" value="1"/>
</dbReference>
<gene>
    <name evidence="6" type="ordered locus">Caul_1179</name>
</gene>
<sequence length="129" mass="14812">MRCMPSDVPPTQKEMLAWLAIEDNAQLALSFVVGMTLEQFSGDRRTFYAVTRCLEIISEAARRLRGVQQDQHPHLEWRQIEDAGNVFRHVYQSVAESRVWMTVHQRIPEMLAAAQTALADTPPRTHQPK</sequence>
<reference evidence="6" key="1">
    <citation type="submission" date="2008-01" db="EMBL/GenBank/DDBJ databases">
        <title>Complete sequence of chromosome of Caulobacter sp. K31.</title>
        <authorList>
            <consortium name="US DOE Joint Genome Institute"/>
            <person name="Copeland A."/>
            <person name="Lucas S."/>
            <person name="Lapidus A."/>
            <person name="Barry K."/>
            <person name="Glavina del Rio T."/>
            <person name="Dalin E."/>
            <person name="Tice H."/>
            <person name="Pitluck S."/>
            <person name="Bruce D."/>
            <person name="Goodwin L."/>
            <person name="Thompson L.S."/>
            <person name="Brettin T."/>
            <person name="Detter J.C."/>
            <person name="Han C."/>
            <person name="Schmutz J."/>
            <person name="Larimer F."/>
            <person name="Land M."/>
            <person name="Hauser L."/>
            <person name="Kyrpides N."/>
            <person name="Kim E."/>
            <person name="Stephens C."/>
            <person name="Richardson P."/>
        </authorList>
    </citation>
    <scope>NUCLEOTIDE SEQUENCE [LARGE SCALE GENOMIC DNA]</scope>
    <source>
        <strain evidence="6">K31</strain>
    </source>
</reference>
<dbReference type="EMBL" id="CP000927">
    <property type="protein sequence ID" value="ABZ70309.1"/>
    <property type="molecule type" value="Genomic_DNA"/>
</dbReference>
<keyword evidence="5" id="KW-0378">Hydrolase</keyword>
<evidence type="ECO:0000256" key="5">
    <source>
        <dbReference type="ARBA" id="ARBA00022801"/>
    </source>
</evidence>
<dbReference type="GO" id="GO:0004540">
    <property type="term" value="F:RNA nuclease activity"/>
    <property type="evidence" value="ECO:0007669"/>
    <property type="project" value="InterPro"/>
</dbReference>
<name>B0SXY6_CAUSK</name>
<dbReference type="GO" id="GO:0016787">
    <property type="term" value="F:hydrolase activity"/>
    <property type="evidence" value="ECO:0007669"/>
    <property type="project" value="UniProtKB-KW"/>
</dbReference>
<dbReference type="AlphaFoldDB" id="B0SXY6"/>
<accession>B0SXY6</accession>
<dbReference type="GO" id="GO:0110001">
    <property type="term" value="C:toxin-antitoxin complex"/>
    <property type="evidence" value="ECO:0007669"/>
    <property type="project" value="InterPro"/>
</dbReference>
<dbReference type="PANTHER" id="PTHR34139:SF1">
    <property type="entry name" value="RNASE MJ1380-RELATED"/>
    <property type="match status" value="1"/>
</dbReference>